<dbReference type="PANTHER" id="PTHR22938:SF0">
    <property type="entry name" value="E3 UBIQUITIN-PROTEIN LIGASE ZNF598"/>
    <property type="match status" value="1"/>
</dbReference>
<dbReference type="InterPro" id="IPR057634">
    <property type="entry name" value="PAH_ZNF598/HEL2"/>
</dbReference>
<feature type="compositionally biased region" description="Basic and acidic residues" evidence="2">
    <location>
        <begin position="510"/>
        <end position="523"/>
    </location>
</feature>
<dbReference type="SUPFAM" id="SSF57850">
    <property type="entry name" value="RING/U-box"/>
    <property type="match status" value="1"/>
</dbReference>
<evidence type="ECO:0000259" key="3">
    <source>
        <dbReference type="PROSITE" id="PS50089"/>
    </source>
</evidence>
<proteinExistence type="predicted"/>
<feature type="compositionally biased region" description="Basic and acidic residues" evidence="2">
    <location>
        <begin position="348"/>
        <end position="357"/>
    </location>
</feature>
<dbReference type="VEuPathDB" id="TriTrypDB:TRSC58_05709"/>
<dbReference type="GO" id="GO:0008270">
    <property type="term" value="F:zinc ion binding"/>
    <property type="evidence" value="ECO:0007669"/>
    <property type="project" value="UniProtKB-KW"/>
</dbReference>
<protein>
    <recommendedName>
        <fullName evidence="3">RING-type domain-containing protein</fullName>
    </recommendedName>
</protein>
<dbReference type="GO" id="GO:0016567">
    <property type="term" value="P:protein ubiquitination"/>
    <property type="evidence" value="ECO:0007669"/>
    <property type="project" value="TreeGrafter"/>
</dbReference>
<dbReference type="InterPro" id="IPR001841">
    <property type="entry name" value="Znf_RING"/>
</dbReference>
<evidence type="ECO:0000313" key="4">
    <source>
        <dbReference type="EMBL" id="ESL06614.1"/>
    </source>
</evidence>
<feature type="region of interest" description="Disordered" evidence="2">
    <location>
        <begin position="500"/>
        <end position="523"/>
    </location>
</feature>
<accession>A0A061IVD2</accession>
<dbReference type="PROSITE" id="PS50089">
    <property type="entry name" value="ZF_RING_2"/>
    <property type="match status" value="1"/>
</dbReference>
<dbReference type="GO" id="GO:0043022">
    <property type="term" value="F:ribosome binding"/>
    <property type="evidence" value="ECO:0007669"/>
    <property type="project" value="TreeGrafter"/>
</dbReference>
<dbReference type="Pfam" id="PF13920">
    <property type="entry name" value="zf-C3HC4_3"/>
    <property type="match status" value="1"/>
</dbReference>
<dbReference type="Proteomes" id="UP000031737">
    <property type="component" value="Unassembled WGS sequence"/>
</dbReference>
<dbReference type="GO" id="GO:0072344">
    <property type="term" value="P:rescue of stalled ribosome"/>
    <property type="evidence" value="ECO:0007669"/>
    <property type="project" value="InterPro"/>
</dbReference>
<keyword evidence="5" id="KW-1185">Reference proteome</keyword>
<dbReference type="InterPro" id="IPR044288">
    <property type="entry name" value="ZNF598/HEL2"/>
</dbReference>
<keyword evidence="1" id="KW-0862">Zinc</keyword>
<gene>
    <name evidence="4" type="ORF">TRSC58_05709</name>
</gene>
<evidence type="ECO:0000256" key="1">
    <source>
        <dbReference type="PROSITE-ProRule" id="PRU00175"/>
    </source>
</evidence>
<keyword evidence="1" id="KW-0479">Metal-binding</keyword>
<reference evidence="4 5" key="1">
    <citation type="submission" date="2013-07" db="EMBL/GenBank/DDBJ databases">
        <authorList>
            <person name="Stoco P.H."/>
            <person name="Wagner G."/>
            <person name="Gerber A."/>
            <person name="Zaha A."/>
            <person name="Thompson C."/>
            <person name="Bartholomeu D.C."/>
            <person name="Luckemeyer D.D."/>
            <person name="Bahia D."/>
            <person name="Loreto E."/>
            <person name="Prestes E.B."/>
            <person name="Lima F.M."/>
            <person name="Rodrigues-Luiz G."/>
            <person name="Vallejo G.A."/>
            <person name="Filho J.F."/>
            <person name="Monteiro K.M."/>
            <person name="Tyler K.M."/>
            <person name="de Almeida L.G."/>
            <person name="Ortiz M.F."/>
            <person name="Siervo M.A."/>
            <person name="de Moraes M.H."/>
            <person name="Cunha O.L."/>
            <person name="Mendonca-Neto R."/>
            <person name="Silva R."/>
            <person name="Teixeira S.M."/>
            <person name="Murta S.M."/>
            <person name="Sincero T.C."/>
            <person name="Mendes T.A."/>
            <person name="Urmenyi T.P."/>
            <person name="Silva V.G."/>
            <person name="da Rocha W.D."/>
            <person name="Andersson B."/>
            <person name="Romanha A.J."/>
            <person name="Steindel M."/>
            <person name="de Vasconcelos A.T."/>
            <person name="Grisard E.C."/>
        </authorList>
    </citation>
    <scope>NUCLEOTIDE SEQUENCE [LARGE SCALE GENOMIC DNA]</scope>
    <source>
        <strain evidence="4 5">SC58</strain>
    </source>
</reference>
<dbReference type="Pfam" id="PF23202">
    <property type="entry name" value="PAH_ZNF598"/>
    <property type="match status" value="1"/>
</dbReference>
<feature type="compositionally biased region" description="Polar residues" evidence="2">
    <location>
        <begin position="605"/>
        <end position="618"/>
    </location>
</feature>
<comment type="caution">
    <text evidence="4">The sequence shown here is derived from an EMBL/GenBank/DDBJ whole genome shotgun (WGS) entry which is preliminary data.</text>
</comment>
<name>A0A061IVD2_TRYRA</name>
<feature type="region of interest" description="Disordered" evidence="2">
    <location>
        <begin position="283"/>
        <end position="305"/>
    </location>
</feature>
<dbReference type="PANTHER" id="PTHR22938">
    <property type="entry name" value="ZINC FINGER PROTEIN 598"/>
    <property type="match status" value="1"/>
</dbReference>
<sequence length="673" mass="76425">MTTSTEELEPVECLICAAACEALAVFNCGHYVCYVCGLHIHSIDHGACPVCREKGETVIVTRTLPGEKDDEDKFCTASIRAMEDASAFDTHLKCFVQGSSLATEMSKMYECVCPVPKCWRRGMQMPFCEMYPLQQHLRIDHKLEYCGICLEHRSVFLCEQQVYSREESKLHMDGVCSHDAPSFLGHPFCRFCPNSHFYDEDHLLEHMKHHHFTCDVCNRSEFIFRYYENRRKLLQHFEQVHKLCDHPACASLDPMMRVFASDLELALHKQRVHGVRSRVGLFMGDNPSTNSGSSPPTTTSPATGGNTNVISITFDHVHRQDTVQLMQKCEHGGSGTDNNGGKRRGKRKGGDKIHVDWVRGDTPGLPLHFRTRGVLSPLMRKGRQQNVAPHAKLNFCAFSVSESAEAYNSKNKVPLNRNELQCALDTVLREELPELHKLQDFRLCTAEFMSGKILTMRYYNYLRTEFFPSEDAFQKVFPLLVATVPLPQRRDALVQIEKMRNSPEVQHAQRIQEEEAKKKKDAEKLHRQYELLARSEPKSNRRKGNAGGAHNVWLERGSAALLNQARQQQPEAPPQEELRRSQQPSRANDNNRGGGSNGSNRPSSAETANATNTQWGTTHEQRQLRPSLLSTGTGYYHDPEDFPELPTTDPRLAWGQSQAKRAPRPNAWNCKRI</sequence>
<dbReference type="EMBL" id="AUPL01005709">
    <property type="protein sequence ID" value="ESL06614.1"/>
    <property type="molecule type" value="Genomic_DNA"/>
</dbReference>
<feature type="compositionally biased region" description="Low complexity" evidence="2">
    <location>
        <begin position="284"/>
        <end position="305"/>
    </location>
</feature>
<dbReference type="AlphaFoldDB" id="A0A061IVD2"/>
<dbReference type="InterPro" id="IPR013083">
    <property type="entry name" value="Znf_RING/FYVE/PHD"/>
</dbReference>
<dbReference type="GO" id="GO:0061630">
    <property type="term" value="F:ubiquitin protein ligase activity"/>
    <property type="evidence" value="ECO:0007669"/>
    <property type="project" value="InterPro"/>
</dbReference>
<feature type="region of interest" description="Disordered" evidence="2">
    <location>
        <begin position="329"/>
        <end position="357"/>
    </location>
</feature>
<dbReference type="Gene3D" id="3.30.40.10">
    <property type="entry name" value="Zinc/RING finger domain, C3HC4 (zinc finger)"/>
    <property type="match status" value="1"/>
</dbReference>
<organism evidence="4 5">
    <name type="scientific">Trypanosoma rangeli SC58</name>
    <dbReference type="NCBI Taxonomy" id="429131"/>
    <lineage>
        <taxon>Eukaryota</taxon>
        <taxon>Discoba</taxon>
        <taxon>Euglenozoa</taxon>
        <taxon>Kinetoplastea</taxon>
        <taxon>Metakinetoplastina</taxon>
        <taxon>Trypanosomatida</taxon>
        <taxon>Trypanosomatidae</taxon>
        <taxon>Trypanosoma</taxon>
        <taxon>Herpetosoma</taxon>
    </lineage>
</organism>
<dbReference type="OrthoDB" id="3838338at2759"/>
<evidence type="ECO:0000256" key="2">
    <source>
        <dbReference type="SAM" id="MobiDB-lite"/>
    </source>
</evidence>
<keyword evidence="1" id="KW-0863">Zinc-finger</keyword>
<feature type="domain" description="RING-type" evidence="3">
    <location>
        <begin position="13"/>
        <end position="52"/>
    </location>
</feature>
<evidence type="ECO:0000313" key="5">
    <source>
        <dbReference type="Proteomes" id="UP000031737"/>
    </source>
</evidence>
<feature type="region of interest" description="Disordered" evidence="2">
    <location>
        <begin position="564"/>
        <end position="673"/>
    </location>
</feature>